<keyword evidence="2" id="KW-1133">Transmembrane helix</keyword>
<dbReference type="EMBL" id="SMKY01000254">
    <property type="protein sequence ID" value="TDD69220.1"/>
    <property type="molecule type" value="Genomic_DNA"/>
</dbReference>
<name>A0A4R5AD87_9ACTN</name>
<dbReference type="AlphaFoldDB" id="A0A4R5AD87"/>
<accession>A0A4R5AD87</accession>
<evidence type="ECO:0008006" key="5">
    <source>
        <dbReference type="Google" id="ProtNLM"/>
    </source>
</evidence>
<evidence type="ECO:0000313" key="3">
    <source>
        <dbReference type="EMBL" id="TDD69220.1"/>
    </source>
</evidence>
<protein>
    <recommendedName>
        <fullName evidence="5">DUF3558 domain-containing protein</fullName>
    </recommendedName>
</protein>
<feature type="transmembrane region" description="Helical" evidence="2">
    <location>
        <begin position="36"/>
        <end position="56"/>
    </location>
</feature>
<keyword evidence="4" id="KW-1185">Reference proteome</keyword>
<keyword evidence="2" id="KW-0472">Membrane</keyword>
<reference evidence="3 4" key="1">
    <citation type="submission" date="2019-03" db="EMBL/GenBank/DDBJ databases">
        <title>Draft genome sequences of novel Actinobacteria.</title>
        <authorList>
            <person name="Sahin N."/>
            <person name="Ay H."/>
            <person name="Saygin H."/>
        </authorList>
    </citation>
    <scope>NUCLEOTIDE SEQUENCE [LARGE SCALE GENOMIC DNA]</scope>
    <source>
        <strain evidence="3 4">DSM 45941</strain>
    </source>
</reference>
<proteinExistence type="predicted"/>
<comment type="caution">
    <text evidence="3">The sequence shown here is derived from an EMBL/GenBank/DDBJ whole genome shotgun (WGS) entry which is preliminary data.</text>
</comment>
<organism evidence="3 4">
    <name type="scientific">Actinomadura darangshiensis</name>
    <dbReference type="NCBI Taxonomy" id="705336"/>
    <lineage>
        <taxon>Bacteria</taxon>
        <taxon>Bacillati</taxon>
        <taxon>Actinomycetota</taxon>
        <taxon>Actinomycetes</taxon>
        <taxon>Streptosporangiales</taxon>
        <taxon>Thermomonosporaceae</taxon>
        <taxon>Actinomadura</taxon>
    </lineage>
</organism>
<feature type="region of interest" description="Disordered" evidence="1">
    <location>
        <begin position="232"/>
        <end position="254"/>
    </location>
</feature>
<sequence>MAPHRSEAVEVNARSLPRELARAYGRRLRTDVRTRLVTGLAAIIVAVIAVAVAAMWPSGPEESETSFKTGKLAALRTAPDRVPKQPAIPKDCGVPQETLKALVRGSSTTDACSWYALTGGNSKERSLKIGRGTGYFKRFPTSLRGPLATLSPHPPRRLSGLGDEAMAYYSVSGMEGTGLVVFQFRGETFTAAYEGWDGPPADPAKVEPLPEKDALAGAMRAAADLATALGAPSRPVEQDTPAQAGGPAALKRVPKPCDTVREDTIDGLAAGAVPQRGTEASLSDAFGATTDSCVWGASRYVPERDRTPHEETRRLAVTITSIPDREPGFGVRAARTDYLALHQGARGDGATVPAPEMFSAVAGLGEEAWISYGKLAVLPGKAATVTFRVRNVLVRVTYMGSMNIRTDKLIPRDQALRGVYTAALDVAEELQP</sequence>
<evidence type="ECO:0000256" key="2">
    <source>
        <dbReference type="SAM" id="Phobius"/>
    </source>
</evidence>
<evidence type="ECO:0000313" key="4">
    <source>
        <dbReference type="Proteomes" id="UP000295578"/>
    </source>
</evidence>
<keyword evidence="2" id="KW-0812">Transmembrane</keyword>
<dbReference type="RefSeq" id="WP_132202763.1">
    <property type="nucleotide sequence ID" value="NZ_SMKY01000254.1"/>
</dbReference>
<evidence type="ECO:0000256" key="1">
    <source>
        <dbReference type="SAM" id="MobiDB-lite"/>
    </source>
</evidence>
<dbReference type="OrthoDB" id="3454902at2"/>
<dbReference type="Proteomes" id="UP000295578">
    <property type="component" value="Unassembled WGS sequence"/>
</dbReference>
<gene>
    <name evidence="3" type="ORF">E1293_36015</name>
</gene>